<dbReference type="EMBL" id="FPHF01000092">
    <property type="protein sequence ID" value="SFV66531.1"/>
    <property type="molecule type" value="Genomic_DNA"/>
</dbReference>
<dbReference type="AlphaFoldDB" id="A0A1W1CLI8"/>
<protein>
    <submittedName>
        <fullName evidence="1">Uncharacterized protein</fullName>
    </submittedName>
</protein>
<name>A0A1W1CLI8_9ZZZZ</name>
<proteinExistence type="predicted"/>
<reference evidence="1" key="1">
    <citation type="submission" date="2016-10" db="EMBL/GenBank/DDBJ databases">
        <authorList>
            <person name="de Groot N.N."/>
        </authorList>
    </citation>
    <scope>NUCLEOTIDE SEQUENCE</scope>
</reference>
<evidence type="ECO:0000313" key="1">
    <source>
        <dbReference type="EMBL" id="SFV66531.1"/>
    </source>
</evidence>
<organism evidence="1">
    <name type="scientific">hydrothermal vent metagenome</name>
    <dbReference type="NCBI Taxonomy" id="652676"/>
    <lineage>
        <taxon>unclassified sequences</taxon>
        <taxon>metagenomes</taxon>
        <taxon>ecological metagenomes</taxon>
    </lineage>
</organism>
<sequence length="131" mass="14672">MKLFKLGIQIIIGLFLLNTSIHGAQASAGIITFTQADGSTFEGTLHGNSAFNWIQSNGSIVKYNNKDKFYYITTVDNNGTMHLSNIKAGEEAQQSAIVRDKEKTHHVSKETQDKLHNARIKLYKQNKHLPQ</sequence>
<accession>A0A1W1CLI8</accession>
<gene>
    <name evidence="1" type="ORF">MNB_SM-4-1211</name>
</gene>